<sequence>MSTDSASSTNLILGVDDCEPDWVRSIEMTTDSANKRNESFIKTDDANQSKVFPFFDNTECGDALNHSAITNAGKTTRPKFELSEELMPIDADIDKSFEERAQKLLLYLFERELLDPAQWWDVIWPVSRRVSEMIKIDSEGRKDHINILKYVHIKKLCVHEKPSAS</sequence>
<protein>
    <submittedName>
        <fullName evidence="3">1-phosphatidylinositol 3-phosphate 5-kinase (inferred by orthology to a human protein)</fullName>
    </submittedName>
</protein>
<gene>
    <name evidence="1" type="ORF">ASIM_LOCUS4970</name>
</gene>
<accession>A0A0M3JC39</accession>
<dbReference type="WBParaSite" id="ASIM_0000516901-mRNA-1">
    <property type="protein sequence ID" value="ASIM_0000516901-mRNA-1"/>
    <property type="gene ID" value="ASIM_0000516901"/>
</dbReference>
<name>A0A0M3JC39_ANISI</name>
<evidence type="ECO:0000313" key="3">
    <source>
        <dbReference type="WBParaSite" id="ASIM_0000516901-mRNA-1"/>
    </source>
</evidence>
<reference evidence="1 2" key="2">
    <citation type="submission" date="2018-11" db="EMBL/GenBank/DDBJ databases">
        <authorList>
            <consortium name="Pathogen Informatics"/>
        </authorList>
    </citation>
    <scope>NUCLEOTIDE SEQUENCE [LARGE SCALE GENOMIC DNA]</scope>
</reference>
<dbReference type="AlphaFoldDB" id="A0A0M3JC39"/>
<dbReference type="Proteomes" id="UP000267096">
    <property type="component" value="Unassembled WGS sequence"/>
</dbReference>
<dbReference type="EMBL" id="UYRR01009259">
    <property type="protein sequence ID" value="VDK24793.1"/>
    <property type="molecule type" value="Genomic_DNA"/>
</dbReference>
<organism evidence="3">
    <name type="scientific">Anisakis simplex</name>
    <name type="common">Herring worm</name>
    <dbReference type="NCBI Taxonomy" id="6269"/>
    <lineage>
        <taxon>Eukaryota</taxon>
        <taxon>Metazoa</taxon>
        <taxon>Ecdysozoa</taxon>
        <taxon>Nematoda</taxon>
        <taxon>Chromadorea</taxon>
        <taxon>Rhabditida</taxon>
        <taxon>Spirurina</taxon>
        <taxon>Ascaridomorpha</taxon>
        <taxon>Ascaridoidea</taxon>
        <taxon>Anisakidae</taxon>
        <taxon>Anisakis</taxon>
        <taxon>Anisakis simplex complex</taxon>
    </lineage>
</organism>
<evidence type="ECO:0000313" key="2">
    <source>
        <dbReference type="Proteomes" id="UP000267096"/>
    </source>
</evidence>
<reference evidence="3" key="1">
    <citation type="submission" date="2017-02" db="UniProtKB">
        <authorList>
            <consortium name="WormBaseParasite"/>
        </authorList>
    </citation>
    <scope>IDENTIFICATION</scope>
</reference>
<evidence type="ECO:0000313" key="1">
    <source>
        <dbReference type="EMBL" id="VDK24793.1"/>
    </source>
</evidence>
<keyword evidence="2" id="KW-1185">Reference proteome</keyword>
<proteinExistence type="predicted"/>